<keyword evidence="4" id="KW-1185">Reference proteome</keyword>
<dbReference type="EMBL" id="CAJNDS010001802">
    <property type="protein sequence ID" value="CAE7281245.1"/>
    <property type="molecule type" value="Genomic_DNA"/>
</dbReference>
<dbReference type="PANTHER" id="PTHR47447">
    <property type="entry name" value="OS03G0856100 PROTEIN"/>
    <property type="match status" value="1"/>
</dbReference>
<evidence type="ECO:0000256" key="1">
    <source>
        <dbReference type="ARBA" id="ARBA00022737"/>
    </source>
</evidence>
<name>A0A812N679_9DINO</name>
<accession>A0A812N679</accession>
<comment type="caution">
    <text evidence="3">The sequence shown here is derived from an EMBL/GenBank/DDBJ whole genome shotgun (WGS) entry which is preliminary data.</text>
</comment>
<evidence type="ECO:0008006" key="5">
    <source>
        <dbReference type="Google" id="ProtNLM"/>
    </source>
</evidence>
<dbReference type="Pfam" id="PF01535">
    <property type="entry name" value="PPR"/>
    <property type="match status" value="2"/>
</dbReference>
<evidence type="ECO:0000313" key="3">
    <source>
        <dbReference type="EMBL" id="CAE7281245.1"/>
    </source>
</evidence>
<dbReference type="InterPro" id="IPR002885">
    <property type="entry name" value="PPR_rpt"/>
</dbReference>
<organism evidence="3 4">
    <name type="scientific">Symbiodinium natans</name>
    <dbReference type="NCBI Taxonomy" id="878477"/>
    <lineage>
        <taxon>Eukaryota</taxon>
        <taxon>Sar</taxon>
        <taxon>Alveolata</taxon>
        <taxon>Dinophyceae</taxon>
        <taxon>Suessiales</taxon>
        <taxon>Symbiodiniaceae</taxon>
        <taxon>Symbiodinium</taxon>
    </lineage>
</organism>
<gene>
    <name evidence="3" type="ORF">SNAT2548_LOCUS14913</name>
</gene>
<dbReference type="Pfam" id="PF13812">
    <property type="entry name" value="PPR_3"/>
    <property type="match status" value="1"/>
</dbReference>
<dbReference type="InterPro" id="IPR011990">
    <property type="entry name" value="TPR-like_helical_dom_sf"/>
</dbReference>
<keyword evidence="1" id="KW-0677">Repeat</keyword>
<dbReference type="AlphaFoldDB" id="A0A812N679"/>
<dbReference type="Gene3D" id="1.25.40.10">
    <property type="entry name" value="Tetratricopeptide repeat domain"/>
    <property type="match status" value="3"/>
</dbReference>
<evidence type="ECO:0000313" key="4">
    <source>
        <dbReference type="Proteomes" id="UP000604046"/>
    </source>
</evidence>
<proteinExistence type="predicted"/>
<reference evidence="3" key="1">
    <citation type="submission" date="2021-02" db="EMBL/GenBank/DDBJ databases">
        <authorList>
            <person name="Dougan E. K."/>
            <person name="Rhodes N."/>
            <person name="Thang M."/>
            <person name="Chan C."/>
        </authorList>
    </citation>
    <scope>NUCLEOTIDE SEQUENCE</scope>
</reference>
<sequence>MEVRDAVPPARSRAGRDQTRKNDWQRACRALARVEAASAEPSLKMKRTAVVTAGRGGHWQEALGVFAHDVDTQRDVLMYNVTMTACEKGTQWLKTLHLLSQLGRDHLQCSIVTHGAALSAFQRAEDWSAATLLFGELEQKQCPANLIMYNAAMGACGVRWRQAVQLMSELSRVSRVDRDVVTYTSAISACAAAHRWQTALHLLAELQNQVTFTSAISACGLGLEWQPALSLLQELRAEGGRGNVVTFLAALTPCGMVQRWRQAMQVLQELPAENLEVSVLPAGACEKGGRWSKALSLFRQLRLQMLECSTGVLNAVLSTCARKGRWQCVLQALPELDSGPPADSITYEAIFSACETGDQRWLSSTLFPDVTRLALSRLREAMGIGAPD</sequence>
<dbReference type="PANTHER" id="PTHR47447:SF17">
    <property type="entry name" value="OS12G0638900 PROTEIN"/>
    <property type="match status" value="1"/>
</dbReference>
<dbReference type="OrthoDB" id="185373at2759"/>
<dbReference type="Proteomes" id="UP000604046">
    <property type="component" value="Unassembled WGS sequence"/>
</dbReference>
<evidence type="ECO:0000256" key="2">
    <source>
        <dbReference type="SAM" id="MobiDB-lite"/>
    </source>
</evidence>
<feature type="region of interest" description="Disordered" evidence="2">
    <location>
        <begin position="1"/>
        <end position="22"/>
    </location>
</feature>
<protein>
    <recommendedName>
        <fullName evidence="5">Pentatricopeptide repeat-containing protein, chloroplastic</fullName>
    </recommendedName>
</protein>